<comment type="subcellular location">
    <subcellularLocation>
        <location evidence="1">Membrane</location>
        <topology evidence="1">Multi-pass membrane protein</topology>
    </subcellularLocation>
</comment>
<dbReference type="STRING" id="5627.A0A1C7M8K0"/>
<dbReference type="PANTHER" id="PTHR24064">
    <property type="entry name" value="SOLUTE CARRIER FAMILY 22 MEMBER"/>
    <property type="match status" value="1"/>
</dbReference>
<dbReference type="Pfam" id="PF00083">
    <property type="entry name" value="Sugar_tr"/>
    <property type="match status" value="1"/>
</dbReference>
<dbReference type="CDD" id="cd17364">
    <property type="entry name" value="MFS_PhT"/>
    <property type="match status" value="1"/>
</dbReference>
<feature type="transmembrane region" description="Helical" evidence="8">
    <location>
        <begin position="210"/>
        <end position="233"/>
    </location>
</feature>
<dbReference type="GO" id="GO:0016020">
    <property type="term" value="C:membrane"/>
    <property type="evidence" value="ECO:0007669"/>
    <property type="project" value="UniProtKB-SubCell"/>
</dbReference>
<dbReference type="InterPro" id="IPR005828">
    <property type="entry name" value="MFS_sugar_transport-like"/>
</dbReference>
<organism evidence="10 11">
    <name type="scientific">Grifola frondosa</name>
    <name type="common">Maitake</name>
    <name type="synonym">Polyporus frondosus</name>
    <dbReference type="NCBI Taxonomy" id="5627"/>
    <lineage>
        <taxon>Eukaryota</taxon>
        <taxon>Fungi</taxon>
        <taxon>Dikarya</taxon>
        <taxon>Basidiomycota</taxon>
        <taxon>Agaricomycotina</taxon>
        <taxon>Agaricomycetes</taxon>
        <taxon>Polyporales</taxon>
        <taxon>Grifolaceae</taxon>
        <taxon>Grifola</taxon>
    </lineage>
</organism>
<dbReference type="SUPFAM" id="SSF103473">
    <property type="entry name" value="MFS general substrate transporter"/>
    <property type="match status" value="1"/>
</dbReference>
<dbReference type="Gene3D" id="1.20.1250.20">
    <property type="entry name" value="MFS general substrate transporter like domains"/>
    <property type="match status" value="2"/>
</dbReference>
<evidence type="ECO:0000256" key="8">
    <source>
        <dbReference type="SAM" id="Phobius"/>
    </source>
</evidence>
<evidence type="ECO:0000256" key="1">
    <source>
        <dbReference type="ARBA" id="ARBA00004141"/>
    </source>
</evidence>
<keyword evidence="11" id="KW-1185">Reference proteome</keyword>
<feature type="region of interest" description="Disordered" evidence="7">
    <location>
        <begin position="555"/>
        <end position="589"/>
    </location>
</feature>
<dbReference type="GO" id="GO:0006817">
    <property type="term" value="P:phosphate ion transport"/>
    <property type="evidence" value="ECO:0007669"/>
    <property type="project" value="UniProtKB-KW"/>
</dbReference>
<dbReference type="NCBIfam" id="TIGR00887">
    <property type="entry name" value="2A0109"/>
    <property type="match status" value="1"/>
</dbReference>
<feature type="domain" description="Major facilitator superfamily (MFS) profile" evidence="9">
    <location>
        <begin position="76"/>
        <end position="546"/>
    </location>
</feature>
<dbReference type="PROSITE" id="PS00217">
    <property type="entry name" value="SUGAR_TRANSPORT_2"/>
    <property type="match status" value="1"/>
</dbReference>
<dbReference type="Proteomes" id="UP000092993">
    <property type="component" value="Unassembled WGS sequence"/>
</dbReference>
<gene>
    <name evidence="10" type="primary">PHO84</name>
    <name evidence="10" type="ORF">A0H81_07705</name>
</gene>
<evidence type="ECO:0000256" key="7">
    <source>
        <dbReference type="SAM" id="MobiDB-lite"/>
    </source>
</evidence>
<proteinExistence type="predicted"/>
<evidence type="ECO:0000256" key="4">
    <source>
        <dbReference type="ARBA" id="ARBA00022692"/>
    </source>
</evidence>
<sequence>MRPGALSFLSSTPSVLQPISLSVTEMASYPVEQVSSSKSSIEKGNGPNVSVALDEKRRAALADVDNAKFSWFHVKVCMVAGVGFFTDAYDIFAINIASTMLGYVYGKGQKLNTNQDLGVKVATPVGTFVGQLLFGWLADVVGRKRMYGVELMLIIVATFGQAVSGQAHAVNIIGVLVVWRFIMGVGIGGDYPLSAVISSEFASTRTRGRLMTAVFANQGWGQFTAALIAFIIVSAYKNTLMHDDPKVLAHVDFMWRILIGLGCVPGVIALYFRLTIPETPRFTMDVERNVKQAAQDVDNFLTSGSYFVDPDAVIERVHAPKASKRDFFNYFSKWENLSLLIGTSYSWFALDIAFYGLGLNSSIILSAIGFGSPSKSLTGTAAVYANLKNICVGNMILSAAGLIPGYWASFLVIDKWGRKPIQLMGFTMLTILFVIMGFGYNKLTATPSATKAFVFLYCLANFFQNFGPNTTTFIVPGEAFPTRYRSTAHGISAASGKLGAIVAQVGFARLVNIGGTGHFVKHILEIFAFFMLTGIFSTLLIKETNQKSLEDLSNERQEGFIEGTRPPSSVSARTAADRARAGPVAQVSV</sequence>
<protein>
    <submittedName>
        <fullName evidence="10">Inorganic phosphate transporter PHO84</fullName>
    </submittedName>
</protein>
<dbReference type="OMA" id="DKMWRVV"/>
<feature type="transmembrane region" description="Helical" evidence="8">
    <location>
        <begin position="519"/>
        <end position="541"/>
    </location>
</feature>
<evidence type="ECO:0000313" key="11">
    <source>
        <dbReference type="Proteomes" id="UP000092993"/>
    </source>
</evidence>
<dbReference type="InterPro" id="IPR005829">
    <property type="entry name" value="Sugar_transporter_CS"/>
</dbReference>
<dbReference type="OrthoDB" id="433512at2759"/>
<dbReference type="InterPro" id="IPR020846">
    <property type="entry name" value="MFS_dom"/>
</dbReference>
<feature type="transmembrane region" description="Helical" evidence="8">
    <location>
        <begin position="420"/>
        <end position="440"/>
    </location>
</feature>
<dbReference type="AlphaFoldDB" id="A0A1C7M8K0"/>
<dbReference type="PROSITE" id="PS00216">
    <property type="entry name" value="SUGAR_TRANSPORT_1"/>
    <property type="match status" value="1"/>
</dbReference>
<reference evidence="10 11" key="1">
    <citation type="submission" date="2016-03" db="EMBL/GenBank/DDBJ databases">
        <title>Whole genome sequencing of Grifola frondosa 9006-11.</title>
        <authorList>
            <person name="Min B."/>
            <person name="Park H."/>
            <person name="Kim J.-G."/>
            <person name="Cho H."/>
            <person name="Oh Y.-L."/>
            <person name="Kong W.-S."/>
            <person name="Choi I.-G."/>
        </authorList>
    </citation>
    <scope>NUCLEOTIDE SEQUENCE [LARGE SCALE GENOMIC DNA]</scope>
    <source>
        <strain evidence="10 11">9006-11</strain>
    </source>
</reference>
<dbReference type="EMBL" id="LUGG01000009">
    <property type="protein sequence ID" value="OBZ72696.1"/>
    <property type="molecule type" value="Genomic_DNA"/>
</dbReference>
<evidence type="ECO:0000256" key="3">
    <source>
        <dbReference type="ARBA" id="ARBA00022592"/>
    </source>
</evidence>
<feature type="transmembrane region" description="Helical" evidence="8">
    <location>
        <begin position="169"/>
        <end position="189"/>
    </location>
</feature>
<keyword evidence="6 8" id="KW-0472">Membrane</keyword>
<accession>A0A1C7M8K0</accession>
<comment type="caution">
    <text evidence="10">The sequence shown here is derived from an EMBL/GenBank/DDBJ whole genome shotgun (WGS) entry which is preliminary data.</text>
</comment>
<evidence type="ECO:0000256" key="2">
    <source>
        <dbReference type="ARBA" id="ARBA00022448"/>
    </source>
</evidence>
<feature type="transmembrane region" description="Helical" evidence="8">
    <location>
        <begin position="117"/>
        <end position="138"/>
    </location>
</feature>
<dbReference type="GO" id="GO:0005315">
    <property type="term" value="F:phosphate transmembrane transporter activity"/>
    <property type="evidence" value="ECO:0007669"/>
    <property type="project" value="InterPro"/>
</dbReference>
<feature type="transmembrane region" description="Helical" evidence="8">
    <location>
        <begin position="253"/>
        <end position="274"/>
    </location>
</feature>
<feature type="transmembrane region" description="Helical" evidence="8">
    <location>
        <begin position="76"/>
        <end position="105"/>
    </location>
</feature>
<dbReference type="PROSITE" id="PS50850">
    <property type="entry name" value="MFS"/>
    <property type="match status" value="1"/>
</dbReference>
<dbReference type="InterPro" id="IPR004738">
    <property type="entry name" value="Phos_permease"/>
</dbReference>
<keyword evidence="4 8" id="KW-0812">Transmembrane</keyword>
<name>A0A1C7M8K0_GRIFR</name>
<keyword evidence="2" id="KW-0813">Transport</keyword>
<evidence type="ECO:0000256" key="6">
    <source>
        <dbReference type="ARBA" id="ARBA00023136"/>
    </source>
</evidence>
<feature type="transmembrane region" description="Helical" evidence="8">
    <location>
        <begin position="145"/>
        <end position="163"/>
    </location>
</feature>
<evidence type="ECO:0000313" key="10">
    <source>
        <dbReference type="EMBL" id="OBZ72696.1"/>
    </source>
</evidence>
<evidence type="ECO:0000256" key="5">
    <source>
        <dbReference type="ARBA" id="ARBA00022989"/>
    </source>
</evidence>
<dbReference type="InterPro" id="IPR036259">
    <property type="entry name" value="MFS_trans_sf"/>
</dbReference>
<feature type="transmembrane region" description="Helical" evidence="8">
    <location>
        <begin position="392"/>
        <end position="413"/>
    </location>
</feature>
<keyword evidence="5 8" id="KW-1133">Transmembrane helix</keyword>
<keyword evidence="3" id="KW-0592">Phosphate transport</keyword>
<evidence type="ECO:0000259" key="9">
    <source>
        <dbReference type="PROSITE" id="PS50850"/>
    </source>
</evidence>
<feature type="transmembrane region" description="Helical" evidence="8">
    <location>
        <begin position="352"/>
        <end position="372"/>
    </location>
</feature>